<organism evidence="1 2">
    <name type="scientific">Blautia producta</name>
    <dbReference type="NCBI Taxonomy" id="33035"/>
    <lineage>
        <taxon>Bacteria</taxon>
        <taxon>Bacillati</taxon>
        <taxon>Bacillota</taxon>
        <taxon>Clostridia</taxon>
        <taxon>Lachnospirales</taxon>
        <taxon>Lachnospiraceae</taxon>
        <taxon>Blautia</taxon>
    </lineage>
</organism>
<reference evidence="1 2" key="1">
    <citation type="submission" date="2019-01" db="EMBL/GenBank/DDBJ databases">
        <title>PMF-metabolizing Aryl O-demethylase.</title>
        <authorList>
            <person name="Kim M."/>
        </authorList>
    </citation>
    <scope>NUCLEOTIDE SEQUENCE [LARGE SCALE GENOMIC DNA]</scope>
    <source>
        <strain evidence="1 2">PMF1</strain>
    </source>
</reference>
<proteinExistence type="predicted"/>
<name>A0A4P6LVG5_9FIRM</name>
<dbReference type="AlphaFoldDB" id="A0A4P6LVG5"/>
<dbReference type="EMBL" id="CP035945">
    <property type="protein sequence ID" value="QBE95160.1"/>
    <property type="molecule type" value="Genomic_DNA"/>
</dbReference>
<accession>A0A4P6LVG5</accession>
<gene>
    <name evidence="1" type="ORF">PMF13cell1_00663</name>
</gene>
<evidence type="ECO:0000313" key="2">
    <source>
        <dbReference type="Proteomes" id="UP000289794"/>
    </source>
</evidence>
<dbReference type="RefSeq" id="WP_130179792.1">
    <property type="nucleotide sequence ID" value="NZ_CP035945.1"/>
</dbReference>
<dbReference type="Proteomes" id="UP000289794">
    <property type="component" value="Chromosome"/>
</dbReference>
<evidence type="ECO:0000313" key="1">
    <source>
        <dbReference type="EMBL" id="QBE95160.1"/>
    </source>
</evidence>
<sequence length="59" mass="6901">MSNLDLFDAFASPVRKEVVVVKGYVKSESIKEFAVFLRHFFFWKMQESMTQKPIKNGIT</sequence>
<dbReference type="KEGG" id="bpro:PMF13cell1_00663"/>
<protein>
    <submittedName>
        <fullName evidence="1">Uncharacterized protein</fullName>
    </submittedName>
</protein>